<dbReference type="PANTHER" id="PTHR34776">
    <property type="entry name" value="F17F16.3 PROTEIN"/>
    <property type="match status" value="1"/>
</dbReference>
<sequence>MGQGEEVKTRESPSVGILERGEIFFFYRPKVTKKEAHSPADVQRLYVVLRPESGEKSVEEKQGSDSGKEGSKLGESSAEENPTRPRPKSHYEEGGHGVEKVDIEKQPLLRFIVMGKKSLPDPTRQRGRPYWGFVDLVTTKIDDVKASLKGEEYDTKTRGHRQTEPARALGEGIYRILRHNPGKRMHTHLVYKLEFPPEDEKNEAQESLNVEREGSFIIQVKNPDQEGSSGFGGLKRKRRASFPAHLQGNVGHRKFTPADPPDFLNYEGCEFLLIAAADDVEEELGLELKTEVENSHDPSCSDLVRTFGEFAPVKPLIEGTWA</sequence>
<protein>
    <submittedName>
        <fullName evidence="2">OLC1v1026458C1</fullName>
    </submittedName>
</protein>
<accession>A0AAV1C945</accession>
<feature type="region of interest" description="Disordered" evidence="1">
    <location>
        <begin position="51"/>
        <end position="99"/>
    </location>
</feature>
<name>A0AAV1C945_OLDCO</name>
<dbReference type="AlphaFoldDB" id="A0AAV1C945"/>
<proteinExistence type="predicted"/>
<reference evidence="2" key="1">
    <citation type="submission" date="2023-03" db="EMBL/GenBank/DDBJ databases">
        <authorList>
            <person name="Julca I."/>
        </authorList>
    </citation>
    <scope>NUCLEOTIDE SEQUENCE</scope>
</reference>
<organism evidence="2 3">
    <name type="scientific">Oldenlandia corymbosa var. corymbosa</name>
    <dbReference type="NCBI Taxonomy" id="529605"/>
    <lineage>
        <taxon>Eukaryota</taxon>
        <taxon>Viridiplantae</taxon>
        <taxon>Streptophyta</taxon>
        <taxon>Embryophyta</taxon>
        <taxon>Tracheophyta</taxon>
        <taxon>Spermatophyta</taxon>
        <taxon>Magnoliopsida</taxon>
        <taxon>eudicotyledons</taxon>
        <taxon>Gunneridae</taxon>
        <taxon>Pentapetalae</taxon>
        <taxon>asterids</taxon>
        <taxon>lamiids</taxon>
        <taxon>Gentianales</taxon>
        <taxon>Rubiaceae</taxon>
        <taxon>Rubioideae</taxon>
        <taxon>Spermacoceae</taxon>
        <taxon>Hedyotis-Oldenlandia complex</taxon>
        <taxon>Oldenlandia</taxon>
    </lineage>
</organism>
<evidence type="ECO:0000313" key="3">
    <source>
        <dbReference type="Proteomes" id="UP001161247"/>
    </source>
</evidence>
<dbReference type="EMBL" id="OX459118">
    <property type="protein sequence ID" value="CAI9091425.1"/>
    <property type="molecule type" value="Genomic_DNA"/>
</dbReference>
<keyword evidence="3" id="KW-1185">Reference proteome</keyword>
<evidence type="ECO:0000256" key="1">
    <source>
        <dbReference type="SAM" id="MobiDB-lite"/>
    </source>
</evidence>
<feature type="compositionally biased region" description="Basic and acidic residues" evidence="1">
    <location>
        <begin position="89"/>
        <end position="99"/>
    </location>
</feature>
<dbReference type="Proteomes" id="UP001161247">
    <property type="component" value="Chromosome 1"/>
</dbReference>
<evidence type="ECO:0000313" key="2">
    <source>
        <dbReference type="EMBL" id="CAI9091425.1"/>
    </source>
</evidence>
<feature type="compositionally biased region" description="Basic and acidic residues" evidence="1">
    <location>
        <begin position="52"/>
        <end position="72"/>
    </location>
</feature>
<dbReference type="PANTHER" id="PTHR34776:SF1">
    <property type="entry name" value="F17F16.3 PROTEIN"/>
    <property type="match status" value="1"/>
</dbReference>
<gene>
    <name evidence="2" type="ORF">OLC1_LOCUS3356</name>
</gene>